<dbReference type="EMBL" id="GEDC01028218">
    <property type="protein sequence ID" value="JAS09080.1"/>
    <property type="molecule type" value="Transcribed_RNA"/>
</dbReference>
<feature type="compositionally biased region" description="Basic and acidic residues" evidence="1">
    <location>
        <begin position="41"/>
        <end position="76"/>
    </location>
</feature>
<gene>
    <name evidence="2" type="ORF">g.4608</name>
</gene>
<name>A0A1B6C759_9HEMI</name>
<accession>A0A1B6C759</accession>
<organism evidence="2">
    <name type="scientific">Clastoptera arizonana</name>
    <name type="common">Arizona spittle bug</name>
    <dbReference type="NCBI Taxonomy" id="38151"/>
    <lineage>
        <taxon>Eukaryota</taxon>
        <taxon>Metazoa</taxon>
        <taxon>Ecdysozoa</taxon>
        <taxon>Arthropoda</taxon>
        <taxon>Hexapoda</taxon>
        <taxon>Insecta</taxon>
        <taxon>Pterygota</taxon>
        <taxon>Neoptera</taxon>
        <taxon>Paraneoptera</taxon>
        <taxon>Hemiptera</taxon>
        <taxon>Auchenorrhyncha</taxon>
        <taxon>Cercopoidea</taxon>
        <taxon>Clastopteridae</taxon>
        <taxon>Clastoptera</taxon>
    </lineage>
</organism>
<proteinExistence type="predicted"/>
<evidence type="ECO:0000313" key="2">
    <source>
        <dbReference type="EMBL" id="JAS09080.1"/>
    </source>
</evidence>
<feature type="non-terminal residue" evidence="2">
    <location>
        <position position="110"/>
    </location>
</feature>
<dbReference type="AlphaFoldDB" id="A0A1B6C759"/>
<feature type="region of interest" description="Disordered" evidence="1">
    <location>
        <begin position="35"/>
        <end position="110"/>
    </location>
</feature>
<reference evidence="2" key="1">
    <citation type="submission" date="2015-12" db="EMBL/GenBank/DDBJ databases">
        <title>De novo transcriptome assembly of four potential Pierce s Disease insect vectors from Arizona vineyards.</title>
        <authorList>
            <person name="Tassone E.E."/>
        </authorList>
    </citation>
    <scope>NUCLEOTIDE SEQUENCE</scope>
</reference>
<evidence type="ECO:0000256" key="1">
    <source>
        <dbReference type="SAM" id="MobiDB-lite"/>
    </source>
</evidence>
<protein>
    <submittedName>
        <fullName evidence="2">Uncharacterized protein</fullName>
    </submittedName>
</protein>
<sequence>MSEENKMEVVIEPEIIPTNLSKDILEVDKSDDKLEIEDEEREKMLNEENKKDKEVSEVEKKRKALEEAEREKEGTKRRIPTGGIKIPGFLKSSRSKDKNKEGDEGEEGTD</sequence>